<evidence type="ECO:0000256" key="3">
    <source>
        <dbReference type="ARBA" id="ARBA00022801"/>
    </source>
</evidence>
<dbReference type="EMBL" id="JACRSO010000001">
    <property type="protein sequence ID" value="MBC8528738.1"/>
    <property type="molecule type" value="Genomic_DNA"/>
</dbReference>
<dbReference type="Pfam" id="PF01471">
    <property type="entry name" value="PG_binding_1"/>
    <property type="match status" value="2"/>
</dbReference>
<feature type="signal peptide" evidence="6">
    <location>
        <begin position="1"/>
        <end position="29"/>
    </location>
</feature>
<dbReference type="PANTHER" id="PTHR47053">
    <property type="entry name" value="MUREIN DD-ENDOPEPTIDASE MEPH-RELATED"/>
    <property type="match status" value="1"/>
</dbReference>
<sequence>MNCKKITSLLLAGACAISLLGFSPAPAQAAGTVYRLGSEGEAVKKIQQQLIKKGYYFADVTGYYGEITTSALSQFQKYNDLEIDGVAGEKTLKLLFGSSYSDFINSVGGEGSAASSDDLLLLGDRGDSVSGVQSRLKELGYYTHSSVTGYFGPITTEAVKQFQSANGLVADGIVGPKTEDKLNSSKAVSKQNASKTPAASSNSNASSSSSNTDKSSSSSSSKNDSSAKKDETPSNTASGSSSSGSSSAQNIIATAKKFLGRPYVYGANGPDTFDCTGFTCYVFRQYGISLPRTAQSQGYSDYGTKISSASALQPGDLVFFNTVDDNDLSDHAGIYIGGGQFIHCSSGKARCVVISSLSSGYYQQRFSWGRRVL</sequence>
<evidence type="ECO:0000256" key="6">
    <source>
        <dbReference type="SAM" id="SignalP"/>
    </source>
</evidence>
<keyword evidence="6" id="KW-0732">Signal</keyword>
<gene>
    <name evidence="8" type="ORF">H8699_04700</name>
</gene>
<keyword evidence="3" id="KW-0378">Hydrolase</keyword>
<dbReference type="PANTHER" id="PTHR47053:SF1">
    <property type="entry name" value="MUREIN DD-ENDOPEPTIDASE MEPH-RELATED"/>
    <property type="match status" value="1"/>
</dbReference>
<dbReference type="PROSITE" id="PS51935">
    <property type="entry name" value="NLPC_P60"/>
    <property type="match status" value="1"/>
</dbReference>
<dbReference type="Pfam" id="PF00877">
    <property type="entry name" value="NLPC_P60"/>
    <property type="match status" value="1"/>
</dbReference>
<keyword evidence="4" id="KW-0788">Thiol protease</keyword>
<dbReference type="RefSeq" id="WP_249284692.1">
    <property type="nucleotide sequence ID" value="NZ_JACRSO010000001.1"/>
</dbReference>
<proteinExistence type="inferred from homology"/>
<dbReference type="Gene3D" id="1.10.101.10">
    <property type="entry name" value="PGBD-like superfamily/PGBD"/>
    <property type="match status" value="2"/>
</dbReference>
<dbReference type="SUPFAM" id="SSF54001">
    <property type="entry name" value="Cysteine proteinases"/>
    <property type="match status" value="1"/>
</dbReference>
<dbReference type="Gene3D" id="3.90.1720.10">
    <property type="entry name" value="endopeptidase domain like (from Nostoc punctiforme)"/>
    <property type="match status" value="1"/>
</dbReference>
<keyword evidence="9" id="KW-1185">Reference proteome</keyword>
<evidence type="ECO:0000256" key="5">
    <source>
        <dbReference type="SAM" id="MobiDB-lite"/>
    </source>
</evidence>
<feature type="chain" id="PRO_5037204448" evidence="6">
    <location>
        <begin position="30"/>
        <end position="373"/>
    </location>
</feature>
<evidence type="ECO:0000256" key="2">
    <source>
        <dbReference type="ARBA" id="ARBA00022670"/>
    </source>
</evidence>
<dbReference type="InterPro" id="IPR038765">
    <property type="entry name" value="Papain-like_cys_pep_sf"/>
</dbReference>
<evidence type="ECO:0000259" key="7">
    <source>
        <dbReference type="PROSITE" id="PS51935"/>
    </source>
</evidence>
<protein>
    <submittedName>
        <fullName evidence="8">Peptidoglycan-binding protein</fullName>
    </submittedName>
</protein>
<feature type="domain" description="NlpC/P60" evidence="7">
    <location>
        <begin position="245"/>
        <end position="373"/>
    </location>
</feature>
<dbReference type="GO" id="GO:0006508">
    <property type="term" value="P:proteolysis"/>
    <property type="evidence" value="ECO:0007669"/>
    <property type="project" value="UniProtKB-KW"/>
</dbReference>
<dbReference type="InterPro" id="IPR000064">
    <property type="entry name" value="NLP_P60_dom"/>
</dbReference>
<comment type="caution">
    <text evidence="8">The sequence shown here is derived from an EMBL/GenBank/DDBJ whole genome shotgun (WGS) entry which is preliminary data.</text>
</comment>
<feature type="compositionally biased region" description="Low complexity" evidence="5">
    <location>
        <begin position="238"/>
        <end position="247"/>
    </location>
</feature>
<feature type="compositionally biased region" description="Low complexity" evidence="5">
    <location>
        <begin position="192"/>
        <end position="224"/>
    </location>
</feature>
<dbReference type="InterPro" id="IPR036366">
    <property type="entry name" value="PGBDSf"/>
</dbReference>
<evidence type="ECO:0000313" key="9">
    <source>
        <dbReference type="Proteomes" id="UP000654279"/>
    </source>
</evidence>
<organism evidence="8 9">
    <name type="scientific">Luoshenia tenuis</name>
    <dbReference type="NCBI Taxonomy" id="2763654"/>
    <lineage>
        <taxon>Bacteria</taxon>
        <taxon>Bacillati</taxon>
        <taxon>Bacillota</taxon>
        <taxon>Clostridia</taxon>
        <taxon>Christensenellales</taxon>
        <taxon>Christensenellaceae</taxon>
        <taxon>Luoshenia</taxon>
    </lineage>
</organism>
<dbReference type="GO" id="GO:0008234">
    <property type="term" value="F:cysteine-type peptidase activity"/>
    <property type="evidence" value="ECO:0007669"/>
    <property type="project" value="UniProtKB-KW"/>
</dbReference>
<evidence type="ECO:0000256" key="4">
    <source>
        <dbReference type="ARBA" id="ARBA00022807"/>
    </source>
</evidence>
<accession>A0A926HM41</accession>
<feature type="region of interest" description="Disordered" evidence="5">
    <location>
        <begin position="181"/>
        <end position="247"/>
    </location>
</feature>
<dbReference type="Proteomes" id="UP000654279">
    <property type="component" value="Unassembled WGS sequence"/>
</dbReference>
<dbReference type="InterPro" id="IPR002477">
    <property type="entry name" value="Peptidoglycan-bd-like"/>
</dbReference>
<keyword evidence="2" id="KW-0645">Protease</keyword>
<dbReference type="InterPro" id="IPR051202">
    <property type="entry name" value="Peptidase_C40"/>
</dbReference>
<evidence type="ECO:0000256" key="1">
    <source>
        <dbReference type="ARBA" id="ARBA00007074"/>
    </source>
</evidence>
<name>A0A926HM41_9FIRM</name>
<evidence type="ECO:0000313" key="8">
    <source>
        <dbReference type="EMBL" id="MBC8528738.1"/>
    </source>
</evidence>
<dbReference type="AlphaFoldDB" id="A0A926HM41"/>
<reference evidence="8" key="1">
    <citation type="submission" date="2020-08" db="EMBL/GenBank/DDBJ databases">
        <title>Genome public.</title>
        <authorList>
            <person name="Liu C."/>
            <person name="Sun Q."/>
        </authorList>
    </citation>
    <scope>NUCLEOTIDE SEQUENCE</scope>
    <source>
        <strain evidence="8">NSJ-44</strain>
    </source>
</reference>
<comment type="similarity">
    <text evidence="1">Belongs to the peptidase C40 family.</text>
</comment>
<dbReference type="InterPro" id="IPR036365">
    <property type="entry name" value="PGBD-like_sf"/>
</dbReference>
<dbReference type="SUPFAM" id="SSF47090">
    <property type="entry name" value="PGBD-like"/>
    <property type="match status" value="2"/>
</dbReference>